<dbReference type="Gramene" id="TraesLAC4A03G01960900.1">
    <property type="protein sequence ID" value="TraesLAC4A03G01960900.1"/>
    <property type="gene ID" value="TraesLAC4A03G01960900"/>
</dbReference>
<dbReference type="Gramene" id="TraesJAG4A03G02014420.1">
    <property type="protein sequence ID" value="TraesJAG4A03G02014420.1"/>
    <property type="gene ID" value="TraesJAG4A03G02014420"/>
</dbReference>
<accession>A0A3B6HMQ3</accession>
<name>A0A3B6HMQ3_WHEAT</name>
<reference evidence="3" key="1">
    <citation type="submission" date="2018-08" db="EMBL/GenBank/DDBJ databases">
        <authorList>
            <person name="Rossello M."/>
        </authorList>
    </citation>
    <scope>NUCLEOTIDE SEQUENCE [LARGE SCALE GENOMIC DNA]</scope>
    <source>
        <strain evidence="3">cv. Chinese Spring</strain>
    </source>
</reference>
<dbReference type="OrthoDB" id="643326at2759"/>
<dbReference type="Gramene" id="TraesARI4A03G02042880.1">
    <property type="protein sequence ID" value="TraesARI4A03G02042880.1"/>
    <property type="gene ID" value="TraesARI4A03G02042880"/>
</dbReference>
<dbReference type="Gramene" id="TraesSTA4A03G02003260.1">
    <property type="protein sequence ID" value="TraesSTA4A03G02003260.1"/>
    <property type="gene ID" value="TraesSTA4A03G02003260"/>
</dbReference>
<dbReference type="Proteomes" id="UP000019116">
    <property type="component" value="Chromosome 4A"/>
</dbReference>
<evidence type="ECO:0000256" key="2">
    <source>
        <dbReference type="SAM" id="SignalP"/>
    </source>
</evidence>
<dbReference type="Gramene" id="TraesSYM4A03G02032810.1">
    <property type="protein sequence ID" value="TraesSYM4A03G02032810.1"/>
    <property type="gene ID" value="TraesSYM4A03G02032810"/>
</dbReference>
<feature type="chain" id="PRO_5043174833" evidence="2">
    <location>
        <begin position="27"/>
        <end position="111"/>
    </location>
</feature>
<dbReference type="AlphaFoldDB" id="A0A3B6HMQ3"/>
<keyword evidence="2" id="KW-0732">Signal</keyword>
<dbReference type="Gramene" id="TraesLDM4A03G02006130.1">
    <property type="protein sequence ID" value="TraesLDM4A03G02006130.1"/>
    <property type="gene ID" value="TraesLDM4A03G02006130"/>
</dbReference>
<dbReference type="GeneID" id="123081548"/>
<dbReference type="Gramene" id="TraesPARA_EIv1.0_1304410.1">
    <property type="protein sequence ID" value="TraesPARA_EIv1.0_1304410.1.CDS"/>
    <property type="gene ID" value="TraesPARA_EIv1.0_1304410"/>
</dbReference>
<evidence type="ECO:0000256" key="1">
    <source>
        <dbReference type="SAM" id="MobiDB-lite"/>
    </source>
</evidence>
<dbReference type="Gramene" id="TraesWEE_scaffold_049212_01G000700.1">
    <property type="protein sequence ID" value="TraesWEE_scaffold_049212_01G000700.1"/>
    <property type="gene ID" value="TraesWEE_scaffold_049212_01G000700"/>
</dbReference>
<dbReference type="Gramene" id="TraesROB_scaffold_012201_01G001100.1">
    <property type="protein sequence ID" value="TraesROB_scaffold_012201_01G001100.1"/>
    <property type="gene ID" value="TraesROB_scaffold_012201_01G001100"/>
</dbReference>
<sequence>MTTVRVLLAVALVISLLALGHPLAHARHVKDLSSMPTGDSSSEKKGLQQGSNMKLDAGKTKKVENVGVEETPKGSAEPSFGNRGSLGAESDKVAVFARRGEPPKPHPKKHN</sequence>
<organism evidence="3">
    <name type="scientific">Triticum aestivum</name>
    <name type="common">Wheat</name>
    <dbReference type="NCBI Taxonomy" id="4565"/>
    <lineage>
        <taxon>Eukaryota</taxon>
        <taxon>Viridiplantae</taxon>
        <taxon>Streptophyta</taxon>
        <taxon>Embryophyta</taxon>
        <taxon>Tracheophyta</taxon>
        <taxon>Spermatophyta</taxon>
        <taxon>Magnoliopsida</taxon>
        <taxon>Liliopsida</taxon>
        <taxon>Poales</taxon>
        <taxon>Poaceae</taxon>
        <taxon>BOP clade</taxon>
        <taxon>Pooideae</taxon>
        <taxon>Triticodae</taxon>
        <taxon>Triticeae</taxon>
        <taxon>Triticinae</taxon>
        <taxon>Triticum</taxon>
    </lineage>
</organism>
<reference evidence="3" key="2">
    <citation type="submission" date="2018-10" db="UniProtKB">
        <authorList>
            <consortium name="EnsemblPlants"/>
        </authorList>
    </citation>
    <scope>IDENTIFICATION</scope>
</reference>
<feature type="region of interest" description="Disordered" evidence="1">
    <location>
        <begin position="30"/>
        <end position="111"/>
    </location>
</feature>
<dbReference type="Gramene" id="TraesJUL4A03G02026040.1">
    <property type="protein sequence ID" value="TraesJUL4A03G02026040.1"/>
    <property type="gene ID" value="TraesJUL4A03G02026040"/>
</dbReference>
<dbReference type="Gramene" id="TraesCLE_scaffold_012456_01G001100.1">
    <property type="protein sequence ID" value="TraesCLE_scaffold_012456_01G001100.1"/>
    <property type="gene ID" value="TraesCLE_scaffold_012456_01G001100"/>
</dbReference>
<evidence type="ECO:0000313" key="4">
    <source>
        <dbReference type="Proteomes" id="UP000019116"/>
    </source>
</evidence>
<dbReference type="Gramene" id="TraesNOR4A03G02034210.1">
    <property type="protein sequence ID" value="TraesNOR4A03G02034210.1"/>
    <property type="gene ID" value="TraesNOR4A03G02034210"/>
</dbReference>
<dbReference type="RefSeq" id="XP_044360047.1">
    <property type="nucleotide sequence ID" value="XM_044504112.1"/>
</dbReference>
<dbReference type="Gramene" id="TraesCS4A02G010100.1">
    <property type="protein sequence ID" value="TraesCS4A02G010100.1"/>
    <property type="gene ID" value="TraesCS4A02G010100"/>
</dbReference>
<evidence type="ECO:0000313" key="3">
    <source>
        <dbReference type="EnsemblPlants" id="TraesCS4A02G010100.1"/>
    </source>
</evidence>
<keyword evidence="4" id="KW-1185">Reference proteome</keyword>
<dbReference type="Gramene" id="TraesRN4A0100018100.1">
    <property type="protein sequence ID" value="TraesRN4A0100018100.1"/>
    <property type="gene ID" value="TraesRN4A0100018100"/>
</dbReference>
<dbReference type="Gramene" id="TraesCS4A03G0016900.1">
    <property type="protein sequence ID" value="TraesCS4A03G0016900.1.CDS"/>
    <property type="gene ID" value="TraesCS4A03G0016900"/>
</dbReference>
<feature type="signal peptide" evidence="2">
    <location>
        <begin position="1"/>
        <end position="26"/>
    </location>
</feature>
<gene>
    <name evidence="3" type="primary">LOC123081548</name>
</gene>
<dbReference type="Gramene" id="TraesCAD_scaffold_013536_01G000100.1">
    <property type="protein sequence ID" value="TraesCAD_scaffold_013536_01G000100.1"/>
    <property type="gene ID" value="TraesCAD_scaffold_013536_01G000100"/>
</dbReference>
<proteinExistence type="predicted"/>
<protein>
    <submittedName>
        <fullName evidence="3">Uncharacterized protein</fullName>
    </submittedName>
</protein>
<dbReference type="EnsemblPlants" id="TraesCS4A02G010100.1">
    <property type="protein sequence ID" value="TraesCS4A02G010100.1"/>
    <property type="gene ID" value="TraesCS4A02G010100"/>
</dbReference>